<dbReference type="PIRSF" id="PIRSF005962">
    <property type="entry name" value="Pept_M20D_amidohydro"/>
    <property type="match status" value="1"/>
</dbReference>
<sequence length="392" mass="43364">MDIKQIINDHYDSMVELRRYMHQHPEISFQEMNTKKWIYDQIKDLGLEIRQDVGGNGIVARLQVNDDFETVALRADFDALPIHDEKDVPYRSKTPGVMHACGHDAHTAMLITMAKILTAHKEELPVNVVFLHQHAEELLPGGAKAMIEDGALEGVDYVFGTHVSTKFPVGTVKYNYDTMYANADSFKITVRGLGGHGATPQVTHDPIIASASLIQQVQTIVSRSVSPLDSAVVTIGAYNAGTVFNVIPGTAEIKGTFRTYTPEVREIVAKRLEQICLGISASFNVNADLEIMYGYPSMKNDHALLDYVADNVRENAAFVSGVEEVGPAMGGEDFSYFIQEKPGCYFYTGVSNSDKKADIPHHHPLFDIDEDGMKTGVETLLKAVLNFDKRAK</sequence>
<dbReference type="InterPro" id="IPR017439">
    <property type="entry name" value="Amidohydrolase"/>
</dbReference>
<dbReference type="STRING" id="1461582.BN1048_01858"/>
<comment type="similarity">
    <text evidence="1">Belongs to the peptidase M20 family.</text>
</comment>
<keyword evidence="3" id="KW-0479">Metal-binding</keyword>
<dbReference type="Gene3D" id="3.30.70.360">
    <property type="match status" value="1"/>
</dbReference>
<evidence type="ECO:0000256" key="1">
    <source>
        <dbReference type="ARBA" id="ARBA00006153"/>
    </source>
</evidence>
<evidence type="ECO:0000313" key="6">
    <source>
        <dbReference type="Proteomes" id="UP000044136"/>
    </source>
</evidence>
<feature type="binding site" evidence="3">
    <location>
        <position position="103"/>
    </location>
    <ligand>
        <name>Mn(2+)</name>
        <dbReference type="ChEBI" id="CHEBI:29035"/>
        <label>2</label>
    </ligand>
</feature>
<name>A0A078MBL4_9STAP</name>
<dbReference type="eggNOG" id="COG1473">
    <property type="taxonomic scope" value="Bacteria"/>
</dbReference>
<evidence type="ECO:0000313" key="5">
    <source>
        <dbReference type="EMBL" id="CEA02827.1"/>
    </source>
</evidence>
<feature type="domain" description="Peptidase M20 dimerisation" evidence="4">
    <location>
        <begin position="183"/>
        <end position="276"/>
    </location>
</feature>
<proteinExistence type="inferred from homology"/>
<dbReference type="InterPro" id="IPR036264">
    <property type="entry name" value="Bact_exopeptidase_dim_dom"/>
</dbReference>
<organism evidence="5 6">
    <name type="scientific">Jeotgalicoccus saudimassiliensis</name>
    <dbReference type="NCBI Taxonomy" id="1461582"/>
    <lineage>
        <taxon>Bacteria</taxon>
        <taxon>Bacillati</taxon>
        <taxon>Bacillota</taxon>
        <taxon>Bacilli</taxon>
        <taxon>Bacillales</taxon>
        <taxon>Staphylococcaceae</taxon>
        <taxon>Jeotgalicoccus</taxon>
    </lineage>
</organism>
<dbReference type="NCBIfam" id="TIGR01891">
    <property type="entry name" value="amidohydrolases"/>
    <property type="match status" value="1"/>
</dbReference>
<gene>
    <name evidence="5" type="primary">yxeP_5</name>
    <name evidence="5" type="ORF">BN1048_01858</name>
</gene>
<dbReference type="HOGENOM" id="CLU_023257_0_1_9"/>
<dbReference type="PANTHER" id="PTHR11014">
    <property type="entry name" value="PEPTIDASE M20 FAMILY MEMBER"/>
    <property type="match status" value="1"/>
</dbReference>
<dbReference type="GO" id="GO:0050118">
    <property type="term" value="F:N-acetyldiaminopimelate deacetylase activity"/>
    <property type="evidence" value="ECO:0007669"/>
    <property type="project" value="UniProtKB-ARBA"/>
</dbReference>
<keyword evidence="6" id="KW-1185">Reference proteome</keyword>
<dbReference type="Pfam" id="PF01546">
    <property type="entry name" value="Peptidase_M20"/>
    <property type="match status" value="1"/>
</dbReference>
<dbReference type="OrthoDB" id="2985724at2"/>
<dbReference type="SUPFAM" id="SSF53187">
    <property type="entry name" value="Zn-dependent exopeptidases"/>
    <property type="match status" value="1"/>
</dbReference>
<protein>
    <submittedName>
        <fullName evidence="5">Putative hydrolase YxeP</fullName>
    </submittedName>
</protein>
<dbReference type="Gene3D" id="3.40.630.10">
    <property type="entry name" value="Zn peptidases"/>
    <property type="match status" value="1"/>
</dbReference>
<dbReference type="AlphaFoldDB" id="A0A078MBL4"/>
<dbReference type="EMBL" id="CCSE01000001">
    <property type="protein sequence ID" value="CEA02827.1"/>
    <property type="molecule type" value="Genomic_DNA"/>
</dbReference>
<dbReference type="InterPro" id="IPR011650">
    <property type="entry name" value="Peptidase_M20_dimer"/>
</dbReference>
<dbReference type="GO" id="GO:0019877">
    <property type="term" value="P:diaminopimelate biosynthetic process"/>
    <property type="evidence" value="ECO:0007669"/>
    <property type="project" value="UniProtKB-ARBA"/>
</dbReference>
<dbReference type="Pfam" id="PF07687">
    <property type="entry name" value="M20_dimer"/>
    <property type="match status" value="1"/>
</dbReference>
<dbReference type="RefSeq" id="WP_035810529.1">
    <property type="nucleotide sequence ID" value="NZ_CCSE01000001.1"/>
</dbReference>
<feature type="binding site" evidence="3">
    <location>
        <position position="137"/>
    </location>
    <ligand>
        <name>Mn(2+)</name>
        <dbReference type="ChEBI" id="CHEBI:29035"/>
        <label>2</label>
    </ligand>
</feature>
<evidence type="ECO:0000256" key="2">
    <source>
        <dbReference type="ARBA" id="ARBA00022801"/>
    </source>
</evidence>
<dbReference type="Proteomes" id="UP000044136">
    <property type="component" value="Unassembled WGS sequence"/>
</dbReference>
<dbReference type="SUPFAM" id="SSF55031">
    <property type="entry name" value="Bacterial exopeptidase dimerisation domain"/>
    <property type="match status" value="1"/>
</dbReference>
<comment type="cofactor">
    <cofactor evidence="3">
        <name>Mn(2+)</name>
        <dbReference type="ChEBI" id="CHEBI:29035"/>
    </cofactor>
    <text evidence="3">The Mn(2+) ion enhances activity.</text>
</comment>
<evidence type="ECO:0000259" key="4">
    <source>
        <dbReference type="Pfam" id="PF07687"/>
    </source>
</evidence>
<dbReference type="FunFam" id="3.30.70.360:FF:000001">
    <property type="entry name" value="N-acetyldiaminopimelate deacetylase"/>
    <property type="match status" value="1"/>
</dbReference>
<dbReference type="PANTHER" id="PTHR11014:SF63">
    <property type="entry name" value="METALLOPEPTIDASE, PUTATIVE (AFU_ORTHOLOGUE AFUA_6G09600)-RELATED"/>
    <property type="match status" value="1"/>
</dbReference>
<accession>A0A078MBL4</accession>
<dbReference type="GO" id="GO:0046872">
    <property type="term" value="F:metal ion binding"/>
    <property type="evidence" value="ECO:0007669"/>
    <property type="project" value="UniProtKB-KW"/>
</dbReference>
<dbReference type="InterPro" id="IPR002933">
    <property type="entry name" value="Peptidase_M20"/>
</dbReference>
<reference evidence="5 6" key="1">
    <citation type="submission" date="2014-07" db="EMBL/GenBank/DDBJ databases">
        <authorList>
            <person name="Urmite Genomes Urmite Genomes"/>
        </authorList>
    </citation>
    <scope>NUCLEOTIDE SEQUENCE [LARGE SCALE GENOMIC DNA]</scope>
    <source>
        <strain evidence="5 6">13MG44_air</strain>
    </source>
</reference>
<keyword evidence="2 5" id="KW-0378">Hydrolase</keyword>
<feature type="binding site" evidence="3">
    <location>
        <position position="362"/>
    </location>
    <ligand>
        <name>Mn(2+)</name>
        <dbReference type="ChEBI" id="CHEBI:29035"/>
        <label>2</label>
    </ligand>
</feature>
<keyword evidence="3" id="KW-0464">Manganese</keyword>
<feature type="binding site" evidence="3">
    <location>
        <position position="162"/>
    </location>
    <ligand>
        <name>Mn(2+)</name>
        <dbReference type="ChEBI" id="CHEBI:29035"/>
        <label>2</label>
    </ligand>
</feature>
<evidence type="ECO:0000256" key="3">
    <source>
        <dbReference type="PIRSR" id="PIRSR005962-1"/>
    </source>
</evidence>
<feature type="binding site" evidence="3">
    <location>
        <position position="101"/>
    </location>
    <ligand>
        <name>Mn(2+)</name>
        <dbReference type="ChEBI" id="CHEBI:29035"/>
        <label>2</label>
    </ligand>
</feature>